<evidence type="ECO:0000313" key="1">
    <source>
        <dbReference type="EMBL" id="ABU71371.1"/>
    </source>
</evidence>
<sequence length="130" mass="15116">MLVVGSPQHWSLVMKHMLSAPEIYLYRESVDFRKSINGLAAIIESDTDLPLGSGALFLFTNKQRDKIKVLYWDKTGFALWYKRLEKAKYKWPAKEQNEVFTLTQFELDRLLSGFTIIGHKPVQINDFTMT</sequence>
<reference evidence="1 2" key="1">
    <citation type="submission" date="2007-08" db="EMBL/GenBank/DDBJ databases">
        <authorList>
            <consortium name="The Vibrio harveyi Genome Sequencing Project"/>
            <person name="Bassler B."/>
            <person name="Clifton S.W."/>
            <person name="Fulton L."/>
            <person name="Delehaunty K."/>
            <person name="Fronick C."/>
            <person name="Harrison M."/>
            <person name="Markivic C."/>
            <person name="Fulton R."/>
            <person name="Tin-Wollam A.-M."/>
            <person name="Shah N."/>
            <person name="Pepin K."/>
            <person name="Nash W."/>
            <person name="Thiruvilangam P."/>
            <person name="Bhonagiri V."/>
            <person name="Waters C."/>
            <person name="Tu K.C."/>
            <person name="Irgon J."/>
            <person name="Wilson R.K."/>
        </authorList>
    </citation>
    <scope>NUCLEOTIDE SEQUENCE [LARGE SCALE GENOMIC DNA]</scope>
    <source>
        <strain evidence="2">ATCC BAA-1116 / BB120</strain>
    </source>
</reference>
<dbReference type="PANTHER" id="PTHR36455">
    <property type="match status" value="1"/>
</dbReference>
<evidence type="ECO:0008006" key="3">
    <source>
        <dbReference type="Google" id="ProtNLM"/>
    </source>
</evidence>
<dbReference type="PATRIC" id="fig|338187.36.peg.2338"/>
<name>A7MW18_VIBC1</name>
<protein>
    <recommendedName>
        <fullName evidence="3">Transposase</fullName>
    </recommendedName>
</protein>
<proteinExistence type="predicted"/>
<dbReference type="Proteomes" id="UP000008152">
    <property type="component" value="Chromosome I"/>
</dbReference>
<accession>A7MW18</accession>
<organism evidence="1 2">
    <name type="scientific">Vibrio campbellii (strain ATCC BAA-1116)</name>
    <dbReference type="NCBI Taxonomy" id="2902295"/>
    <lineage>
        <taxon>Bacteria</taxon>
        <taxon>Pseudomonadati</taxon>
        <taxon>Pseudomonadota</taxon>
        <taxon>Gammaproteobacteria</taxon>
        <taxon>Vibrionales</taxon>
        <taxon>Vibrionaceae</taxon>
        <taxon>Vibrio</taxon>
    </lineage>
</organism>
<dbReference type="NCBIfam" id="NF033819">
    <property type="entry name" value="IS66_TnpB"/>
    <property type="match status" value="1"/>
</dbReference>
<evidence type="ECO:0000313" key="2">
    <source>
        <dbReference type="Proteomes" id="UP000008152"/>
    </source>
</evidence>
<dbReference type="InterPro" id="IPR008878">
    <property type="entry name" value="Transposase_IS66_Orf2"/>
</dbReference>
<dbReference type="AlphaFoldDB" id="A7MW18"/>
<gene>
    <name evidence="1" type="ordered locus">VIBHAR_02409</name>
</gene>
<dbReference type="KEGG" id="vha:VIBHAR_02409"/>
<dbReference type="EMBL" id="CP000789">
    <property type="protein sequence ID" value="ABU71371.1"/>
    <property type="molecule type" value="Genomic_DNA"/>
</dbReference>
<dbReference type="Pfam" id="PF05717">
    <property type="entry name" value="TnpB_IS66"/>
    <property type="match status" value="1"/>
</dbReference>
<dbReference type="PANTHER" id="PTHR36455:SF1">
    <property type="entry name" value="BLR8292 PROTEIN"/>
    <property type="match status" value="1"/>
</dbReference>